<keyword evidence="3 4" id="KW-0472">Membrane</keyword>
<accession>A0A0H5E7T8</accession>
<dbReference type="PANTHER" id="PTHR23521">
    <property type="entry name" value="TRANSPORTER MFS SUPERFAMILY"/>
    <property type="match status" value="1"/>
</dbReference>
<feature type="transmembrane region" description="Helical" evidence="4">
    <location>
        <begin position="203"/>
        <end position="222"/>
    </location>
</feature>
<feature type="transmembrane region" description="Helical" evidence="4">
    <location>
        <begin position="264"/>
        <end position="282"/>
    </location>
</feature>
<dbReference type="OrthoDB" id="9797524at2"/>
<feature type="transmembrane region" description="Helical" evidence="4">
    <location>
        <begin position="134"/>
        <end position="151"/>
    </location>
</feature>
<dbReference type="InterPro" id="IPR020846">
    <property type="entry name" value="MFS_dom"/>
</dbReference>
<feature type="transmembrane region" description="Helical" evidence="4">
    <location>
        <begin position="319"/>
        <end position="341"/>
    </location>
</feature>
<feature type="transmembrane region" description="Helical" evidence="4">
    <location>
        <begin position="234"/>
        <end position="252"/>
    </location>
</feature>
<dbReference type="InterPro" id="IPR047200">
    <property type="entry name" value="MFS_YcaD-like"/>
</dbReference>
<evidence type="ECO:0000256" key="3">
    <source>
        <dbReference type="ARBA" id="ARBA00023136"/>
    </source>
</evidence>
<evidence type="ECO:0000313" key="6">
    <source>
        <dbReference type="EMBL" id="CRX39410.1"/>
    </source>
</evidence>
<keyword evidence="1 4" id="KW-0812">Transmembrane</keyword>
<evidence type="ECO:0000256" key="2">
    <source>
        <dbReference type="ARBA" id="ARBA00022989"/>
    </source>
</evidence>
<feature type="transmembrane region" description="Helical" evidence="4">
    <location>
        <begin position="44"/>
        <end position="63"/>
    </location>
</feature>
<feature type="transmembrane region" description="Helical" evidence="4">
    <location>
        <begin position="101"/>
        <end position="122"/>
    </location>
</feature>
<feature type="transmembrane region" description="Helical" evidence="4">
    <location>
        <begin position="163"/>
        <end position="182"/>
    </location>
</feature>
<dbReference type="GO" id="GO:0022857">
    <property type="term" value="F:transmembrane transporter activity"/>
    <property type="evidence" value="ECO:0007669"/>
    <property type="project" value="InterPro"/>
</dbReference>
<dbReference type="InterPro" id="IPR036259">
    <property type="entry name" value="MFS_trans_sf"/>
</dbReference>
<sequence>MLSVFQIRGILSPLISILLIIFGTGFFYSYISMTLRDQGYGEEVIGLVHSCYSLGLVLGALFLEGFILRVGHIRAYAVFAAVSTASCLAMGLYFSPALWCAMRFLAGGAIAGVYIVVESWLLDKSSLRTRADVLSLYMICFYGAQAVSQFLLDVGDLKTLQPFAYYALFVTLSILPLAATKVETPFIKEPELFNVLGLYRHSPFGFMGTLVSGMILGSIYAFTANFGQEFNLQVSWLVSLTIFGGMAFQWPLGKLSDAYDRRWVLFGMSTASVVPCLLLVLYPSVAWLAYLCAFVAGGLTFTLYPISVAQVCDRLSQNALTSATGILVLAYGGGAVIGPLISPVFINFMGYKGLWVSIIFFALFLSFFGLATYNPLRRTVHKKAWVPFGKSTPVAYELDPRVKEERLEESERLYASKK</sequence>
<protein>
    <submittedName>
        <fullName evidence="6">Transporter, MFS family</fullName>
    </submittedName>
</protein>
<dbReference type="PANTHER" id="PTHR23521:SF3">
    <property type="entry name" value="MFS TRANSPORTER"/>
    <property type="match status" value="1"/>
</dbReference>
<dbReference type="AlphaFoldDB" id="A0A0H5E7T8"/>
<feature type="domain" description="Major facilitator superfamily (MFS) profile" evidence="5">
    <location>
        <begin position="197"/>
        <end position="418"/>
    </location>
</feature>
<dbReference type="Pfam" id="PF07690">
    <property type="entry name" value="MFS_1"/>
    <property type="match status" value="1"/>
</dbReference>
<evidence type="ECO:0000256" key="1">
    <source>
        <dbReference type="ARBA" id="ARBA00022692"/>
    </source>
</evidence>
<dbReference type="PROSITE" id="PS50850">
    <property type="entry name" value="MFS"/>
    <property type="match status" value="1"/>
</dbReference>
<feature type="transmembrane region" description="Helical" evidence="4">
    <location>
        <begin position="12"/>
        <end position="32"/>
    </location>
</feature>
<reference evidence="7" key="1">
    <citation type="submission" date="2015-06" db="EMBL/GenBank/DDBJ databases">
        <authorList>
            <person name="Bertelli C."/>
        </authorList>
    </citation>
    <scope>NUCLEOTIDE SEQUENCE [LARGE SCALE GENOMIC DNA]</scope>
    <source>
        <strain evidence="7">CRIB-30</strain>
    </source>
</reference>
<dbReference type="InterPro" id="IPR011701">
    <property type="entry name" value="MFS"/>
</dbReference>
<evidence type="ECO:0000256" key="4">
    <source>
        <dbReference type="SAM" id="Phobius"/>
    </source>
</evidence>
<gene>
    <name evidence="6" type="ORF">ELAC_2089</name>
</gene>
<dbReference type="CDD" id="cd17477">
    <property type="entry name" value="MFS_YcaD_like"/>
    <property type="match status" value="1"/>
</dbReference>
<dbReference type="Proteomes" id="UP000220251">
    <property type="component" value="Unassembled WGS sequence"/>
</dbReference>
<name>A0A0H5E7T8_9BACT</name>
<dbReference type="RefSeq" id="WP_098039275.1">
    <property type="nucleotide sequence ID" value="NZ_CWGJ01000028.1"/>
</dbReference>
<evidence type="ECO:0000259" key="5">
    <source>
        <dbReference type="PROSITE" id="PS50850"/>
    </source>
</evidence>
<keyword evidence="2 4" id="KW-1133">Transmembrane helix</keyword>
<dbReference type="SUPFAM" id="SSF103473">
    <property type="entry name" value="MFS general substrate transporter"/>
    <property type="match status" value="1"/>
</dbReference>
<dbReference type="Gene3D" id="1.20.1250.20">
    <property type="entry name" value="MFS general substrate transporter like domains"/>
    <property type="match status" value="2"/>
</dbReference>
<proteinExistence type="predicted"/>
<feature type="transmembrane region" description="Helical" evidence="4">
    <location>
        <begin position="75"/>
        <end position="95"/>
    </location>
</feature>
<evidence type="ECO:0000313" key="7">
    <source>
        <dbReference type="Proteomes" id="UP000220251"/>
    </source>
</evidence>
<dbReference type="EMBL" id="CWGJ01000028">
    <property type="protein sequence ID" value="CRX39410.1"/>
    <property type="molecule type" value="Genomic_DNA"/>
</dbReference>
<keyword evidence="7" id="KW-1185">Reference proteome</keyword>
<organism evidence="6 7">
    <name type="scientific">Estrella lausannensis</name>
    <dbReference type="NCBI Taxonomy" id="483423"/>
    <lineage>
        <taxon>Bacteria</taxon>
        <taxon>Pseudomonadati</taxon>
        <taxon>Chlamydiota</taxon>
        <taxon>Chlamydiia</taxon>
        <taxon>Parachlamydiales</taxon>
        <taxon>Candidatus Criblamydiaceae</taxon>
        <taxon>Estrella</taxon>
    </lineage>
</organism>
<feature type="transmembrane region" description="Helical" evidence="4">
    <location>
        <begin position="288"/>
        <end position="307"/>
    </location>
</feature>
<dbReference type="GO" id="GO:0005886">
    <property type="term" value="C:plasma membrane"/>
    <property type="evidence" value="ECO:0007669"/>
    <property type="project" value="TreeGrafter"/>
</dbReference>
<feature type="transmembrane region" description="Helical" evidence="4">
    <location>
        <begin position="353"/>
        <end position="373"/>
    </location>
</feature>